<dbReference type="RefSeq" id="WP_049834241.1">
    <property type="nucleotide sequence ID" value="NZ_CP012160.1"/>
</dbReference>
<dbReference type="KEGG" id="otm:OSB_13420"/>
<dbReference type="OrthoDB" id="7876148at2"/>
<accession>A0A0K0Y4N3</accession>
<protein>
    <submittedName>
        <fullName evidence="1">Uncharacterized protein</fullName>
    </submittedName>
</protein>
<evidence type="ECO:0000313" key="1">
    <source>
        <dbReference type="EMBL" id="AKS45895.1"/>
    </source>
</evidence>
<reference evidence="1 2" key="1">
    <citation type="journal article" date="2015" name="Genome Announc.">
        <title>Closed Genome Sequence of Octadecabacter temperatus SB1, the First Mesophilic Species of the Genus Octadecabacter.</title>
        <authorList>
            <person name="Voget S."/>
            <person name="Billerbeck S."/>
            <person name="Simon M."/>
            <person name="Daniel R."/>
        </authorList>
    </citation>
    <scope>NUCLEOTIDE SEQUENCE [LARGE SCALE GENOMIC DNA]</scope>
    <source>
        <strain evidence="1 2">SB1</strain>
    </source>
</reference>
<gene>
    <name evidence="1" type="ORF">OSB_13420</name>
</gene>
<dbReference type="Proteomes" id="UP000067444">
    <property type="component" value="Chromosome"/>
</dbReference>
<dbReference type="STRING" id="1458307.OSB_13420"/>
<dbReference type="AlphaFoldDB" id="A0A0K0Y4N3"/>
<keyword evidence="2" id="KW-1185">Reference proteome</keyword>
<sequence>MSESLTKLAAKLAEDVLEIQKATGEDRLFIELGHIVGAASQTLEEAFLTECRIRLAEQGARKFLDDKIAELAAKAEAQAKTEG</sequence>
<organism evidence="1 2">
    <name type="scientific">Octadecabacter temperatus</name>
    <dbReference type="NCBI Taxonomy" id="1458307"/>
    <lineage>
        <taxon>Bacteria</taxon>
        <taxon>Pseudomonadati</taxon>
        <taxon>Pseudomonadota</taxon>
        <taxon>Alphaproteobacteria</taxon>
        <taxon>Rhodobacterales</taxon>
        <taxon>Roseobacteraceae</taxon>
        <taxon>Octadecabacter</taxon>
    </lineage>
</organism>
<name>A0A0K0Y4N3_9RHOB</name>
<proteinExistence type="predicted"/>
<dbReference type="EMBL" id="CP012160">
    <property type="protein sequence ID" value="AKS45895.1"/>
    <property type="molecule type" value="Genomic_DNA"/>
</dbReference>
<evidence type="ECO:0000313" key="2">
    <source>
        <dbReference type="Proteomes" id="UP000067444"/>
    </source>
</evidence>